<feature type="compositionally biased region" description="Polar residues" evidence="1">
    <location>
        <begin position="553"/>
        <end position="571"/>
    </location>
</feature>
<feature type="compositionally biased region" description="Pro residues" evidence="1">
    <location>
        <begin position="34"/>
        <end position="43"/>
    </location>
</feature>
<dbReference type="AlphaFoldDB" id="A0A0M9FR99"/>
<feature type="compositionally biased region" description="Basic and acidic residues" evidence="1">
    <location>
        <begin position="311"/>
        <end position="326"/>
    </location>
</feature>
<feature type="compositionally biased region" description="Low complexity" evidence="1">
    <location>
        <begin position="44"/>
        <end position="67"/>
    </location>
</feature>
<feature type="compositionally biased region" description="Low complexity" evidence="1">
    <location>
        <begin position="541"/>
        <end position="552"/>
    </location>
</feature>
<feature type="compositionally biased region" description="Low complexity" evidence="1">
    <location>
        <begin position="165"/>
        <end position="178"/>
    </location>
</feature>
<accession>A0A0M9FR99</accession>
<proteinExistence type="predicted"/>
<dbReference type="Pfam" id="PF25406">
    <property type="entry name" value="PH_31"/>
    <property type="match status" value="1"/>
</dbReference>
<dbReference type="Proteomes" id="UP000037923">
    <property type="component" value="Unassembled WGS sequence"/>
</dbReference>
<name>A0A0M9FR99_LEPPY</name>
<dbReference type="OMA" id="CFYIDLY"/>
<feature type="compositionally biased region" description="Low complexity" evidence="1">
    <location>
        <begin position="572"/>
        <end position="589"/>
    </location>
</feature>
<feature type="compositionally biased region" description="Polar residues" evidence="1">
    <location>
        <begin position="725"/>
        <end position="734"/>
    </location>
</feature>
<protein>
    <recommendedName>
        <fullName evidence="2">PH-like domain-containing protein</fullName>
    </recommendedName>
</protein>
<feature type="region of interest" description="Disordered" evidence="1">
    <location>
        <begin position="23"/>
        <end position="69"/>
    </location>
</feature>
<organism evidence="3 4">
    <name type="scientific">Leptomonas pyrrhocoris</name>
    <name type="common">Firebug parasite</name>
    <dbReference type="NCBI Taxonomy" id="157538"/>
    <lineage>
        <taxon>Eukaryota</taxon>
        <taxon>Discoba</taxon>
        <taxon>Euglenozoa</taxon>
        <taxon>Kinetoplastea</taxon>
        <taxon>Metakinetoplastina</taxon>
        <taxon>Trypanosomatida</taxon>
        <taxon>Trypanosomatidae</taxon>
        <taxon>Leishmaniinae</taxon>
        <taxon>Leptomonas</taxon>
    </lineage>
</organism>
<feature type="compositionally biased region" description="Basic and acidic residues" evidence="1">
    <location>
        <begin position="279"/>
        <end position="289"/>
    </location>
</feature>
<dbReference type="EMBL" id="LGTL01000030">
    <property type="protein sequence ID" value="KPA74329.1"/>
    <property type="molecule type" value="Genomic_DNA"/>
</dbReference>
<dbReference type="GeneID" id="26909599"/>
<feature type="compositionally biased region" description="Polar residues" evidence="1">
    <location>
        <begin position="290"/>
        <end position="310"/>
    </location>
</feature>
<feature type="compositionally biased region" description="Pro residues" evidence="1">
    <location>
        <begin position="711"/>
        <end position="723"/>
    </location>
</feature>
<feature type="compositionally biased region" description="Polar residues" evidence="1">
    <location>
        <begin position="198"/>
        <end position="208"/>
    </location>
</feature>
<evidence type="ECO:0000259" key="2">
    <source>
        <dbReference type="Pfam" id="PF25406"/>
    </source>
</evidence>
<gene>
    <name evidence="3" type="ORF">ABB37_09316</name>
</gene>
<feature type="compositionally biased region" description="Low complexity" evidence="1">
    <location>
        <begin position="639"/>
        <end position="659"/>
    </location>
</feature>
<sequence length="1003" mass="107711">MPQSEPSVSDSISYLQNFLNTSAAVPDEPATRPALPPSRPPSSLPAAFLPSTLHSDPLSLPRRSPPSTISVLSHRSSVQHSAIDGDNVAAPNSAYAAAATVPSPFGTLLQAKRSTLLDTPRASQTPRTVETSLLFSAGRKPIHLTSGRAPRTADGASKLSDTFTSQGNASASVAGSSGMFRYGSGSTRRTGDGWRNPYTASQRPSTPRNGDRQRTTPLWGQSPSPRVGEQLPWRRGSVPPSTHQGSSLLWGWGHENGGHGGATSPSLPLYEAPLSSSGDRPRGNRHPDNEINQATYRTSAPPMSSGSAARQSRESAYEEVGERDPPARSQMQEGAGRRRQPPLPPPSAARPSPTPRTVEPVTLTTCHNADEHAANMRRIAHYLKDYYAREADEGERGVESLTAEDVAGLAQCFYIDLYRTVRQARRSAGLETSSFAAEDPTANVTAGAETPPPPPPPRKEEGRYGRARRGISAPPSESEEGDAAGNESDNAGEERVEEREREIRSPTPPPQFANARSTPPKTSPERTTYAPPPPQGPARLSNSVNTSTSSVSGRQQRQRTAPTSRQPPYQHTSLLSSPEEELLSSAAATTRLAPNQQLAYSGGGTHPVQIITARVPAFRNDDALSDPQGRTQSSQRPHSVPGRSSSSAASSFSVGSGVPRAPPPPPSYTYHRNGHRSDLPQGERTADAASEFALASSPSPPYRHSNFALPPYLPPNLQHPPRAPSNATSPYTRPTTPPGIIKGSLSNSRLSKRPTRDGGGQHVQMRPHFQGDSSSSSSSSSNGDEACDEGASYTAEGSENGSAAGLRRPSRRPAPAEPSSGIVKRPLKELMPLLRSHGTLLVKHIRGNRRPHLRLCQILDCVDVYKGSEVLMPHFTWAAADDVYRHDKRPRAKKTKKGVPLPTGLSLSQEEVPFETALNLTQLAAVYVGAGRGIAAEYMGLFHRRKRDGAVVDHRRRPVADGMCVVFVFASRPVAVTFLREADRQVWVGAMMSVVERNRTLST</sequence>
<comment type="caution">
    <text evidence="3">The sequence shown here is derived from an EMBL/GenBank/DDBJ whole genome shotgun (WGS) entry which is preliminary data.</text>
</comment>
<feature type="compositionally biased region" description="Polar residues" evidence="1">
    <location>
        <begin position="215"/>
        <end position="224"/>
    </location>
</feature>
<feature type="domain" description="PH-like" evidence="2">
    <location>
        <begin position="811"/>
        <end position="999"/>
    </location>
</feature>
<evidence type="ECO:0000256" key="1">
    <source>
        <dbReference type="SAM" id="MobiDB-lite"/>
    </source>
</evidence>
<feature type="compositionally biased region" description="Polar residues" evidence="1">
    <location>
        <begin position="628"/>
        <end position="637"/>
    </location>
</feature>
<feature type="compositionally biased region" description="Pro residues" evidence="1">
    <location>
        <begin position="341"/>
        <end position="354"/>
    </location>
</feature>
<feature type="region of interest" description="Disordered" evidence="1">
    <location>
        <begin position="611"/>
        <end position="824"/>
    </location>
</feature>
<feature type="region of interest" description="Disordered" evidence="1">
    <location>
        <begin position="141"/>
        <end position="360"/>
    </location>
</feature>
<dbReference type="InterPro" id="IPR057608">
    <property type="entry name" value="PH_2_kinetoplastids"/>
</dbReference>
<feature type="compositionally biased region" description="Basic and acidic residues" evidence="1">
    <location>
        <begin position="492"/>
        <end position="504"/>
    </location>
</feature>
<keyword evidence="4" id="KW-1185">Reference proteome</keyword>
<dbReference type="RefSeq" id="XP_015652768.1">
    <property type="nucleotide sequence ID" value="XM_015808717.1"/>
</dbReference>
<dbReference type="VEuPathDB" id="TriTrypDB:LpyrH10_30_0770"/>
<dbReference type="OrthoDB" id="243206at2759"/>
<reference evidence="3 4" key="1">
    <citation type="submission" date="2015-07" db="EMBL/GenBank/DDBJ databases">
        <title>High-quality genome of monoxenous trypanosomatid Leptomonas pyrrhocoris.</title>
        <authorList>
            <person name="Flegontov P."/>
            <person name="Butenko A."/>
            <person name="Firsov S."/>
            <person name="Vlcek C."/>
            <person name="Logacheva M.D."/>
            <person name="Field M."/>
            <person name="Filatov D."/>
            <person name="Flegontova O."/>
            <person name="Gerasimov E."/>
            <person name="Jackson A.P."/>
            <person name="Kelly S."/>
            <person name="Opperdoes F."/>
            <person name="O'Reilly A."/>
            <person name="Votypka J."/>
            <person name="Yurchenko V."/>
            <person name="Lukes J."/>
        </authorList>
    </citation>
    <scope>NUCLEOTIDE SEQUENCE [LARGE SCALE GENOMIC DNA]</scope>
    <source>
        <strain evidence="3">H10</strain>
    </source>
</reference>
<evidence type="ECO:0000313" key="4">
    <source>
        <dbReference type="Proteomes" id="UP000037923"/>
    </source>
</evidence>
<feature type="region of interest" description="Disordered" evidence="1">
    <location>
        <begin position="430"/>
        <end position="589"/>
    </location>
</feature>
<evidence type="ECO:0000313" key="3">
    <source>
        <dbReference type="EMBL" id="KPA74329.1"/>
    </source>
</evidence>